<sequence>MKHGVKNCEVCTRRGASTEERDTKTDRQRRSARQEDNTRQAAPRGSHNNGRYSQLVEVGAVGEEVVREVLQLVVVQTPATKRW</sequence>
<reference evidence="2 3" key="1">
    <citation type="submission" date="2019-05" db="EMBL/GenBank/DDBJ databases">
        <title>Another draft genome of Portunus trituberculatus and its Hox gene families provides insights of decapod evolution.</title>
        <authorList>
            <person name="Jeong J.-H."/>
            <person name="Song I."/>
            <person name="Kim S."/>
            <person name="Choi T."/>
            <person name="Kim D."/>
            <person name="Ryu S."/>
            <person name="Kim W."/>
        </authorList>
    </citation>
    <scope>NUCLEOTIDE SEQUENCE [LARGE SCALE GENOMIC DNA]</scope>
    <source>
        <tissue evidence="2">Muscle</tissue>
    </source>
</reference>
<accession>A0A5B7GSF1</accession>
<feature type="compositionally biased region" description="Basic and acidic residues" evidence="1">
    <location>
        <begin position="16"/>
        <end position="38"/>
    </location>
</feature>
<proteinExistence type="predicted"/>
<evidence type="ECO:0000256" key="1">
    <source>
        <dbReference type="SAM" id="MobiDB-lite"/>
    </source>
</evidence>
<gene>
    <name evidence="2" type="ORF">E2C01_055868</name>
</gene>
<comment type="caution">
    <text evidence="2">The sequence shown here is derived from an EMBL/GenBank/DDBJ whole genome shotgun (WGS) entry which is preliminary data.</text>
</comment>
<evidence type="ECO:0000313" key="2">
    <source>
        <dbReference type="EMBL" id="MPC61792.1"/>
    </source>
</evidence>
<organism evidence="2 3">
    <name type="scientific">Portunus trituberculatus</name>
    <name type="common">Swimming crab</name>
    <name type="synonym">Neptunus trituberculatus</name>
    <dbReference type="NCBI Taxonomy" id="210409"/>
    <lineage>
        <taxon>Eukaryota</taxon>
        <taxon>Metazoa</taxon>
        <taxon>Ecdysozoa</taxon>
        <taxon>Arthropoda</taxon>
        <taxon>Crustacea</taxon>
        <taxon>Multicrustacea</taxon>
        <taxon>Malacostraca</taxon>
        <taxon>Eumalacostraca</taxon>
        <taxon>Eucarida</taxon>
        <taxon>Decapoda</taxon>
        <taxon>Pleocyemata</taxon>
        <taxon>Brachyura</taxon>
        <taxon>Eubrachyura</taxon>
        <taxon>Portunoidea</taxon>
        <taxon>Portunidae</taxon>
        <taxon>Portuninae</taxon>
        <taxon>Portunus</taxon>
    </lineage>
</organism>
<name>A0A5B7GSF1_PORTR</name>
<keyword evidence="3" id="KW-1185">Reference proteome</keyword>
<protein>
    <submittedName>
        <fullName evidence="2">Uncharacterized protein</fullName>
    </submittedName>
</protein>
<feature type="region of interest" description="Disordered" evidence="1">
    <location>
        <begin position="1"/>
        <end position="53"/>
    </location>
</feature>
<dbReference type="AlphaFoldDB" id="A0A5B7GSF1"/>
<dbReference type="EMBL" id="VSRR010018926">
    <property type="protein sequence ID" value="MPC61792.1"/>
    <property type="molecule type" value="Genomic_DNA"/>
</dbReference>
<dbReference type="Proteomes" id="UP000324222">
    <property type="component" value="Unassembled WGS sequence"/>
</dbReference>
<evidence type="ECO:0000313" key="3">
    <source>
        <dbReference type="Proteomes" id="UP000324222"/>
    </source>
</evidence>